<dbReference type="AlphaFoldDB" id="A0A9P0ERA2"/>
<proteinExistence type="predicted"/>
<dbReference type="Proteomes" id="UP000775872">
    <property type="component" value="Unassembled WGS sequence"/>
</dbReference>
<gene>
    <name evidence="1" type="ORF">CSOL1703_00011383</name>
</gene>
<reference evidence="1 2" key="2">
    <citation type="submission" date="2021-10" db="EMBL/GenBank/DDBJ databases">
        <authorList>
            <person name="Piombo E."/>
        </authorList>
    </citation>
    <scope>NUCLEOTIDE SEQUENCE [LARGE SCALE GENOMIC DNA]</scope>
</reference>
<sequence>MSYGMQATGAGKRMECLTGGAQATSRCLWVLYPGPSRRIPLSVSSTKEETECYDTNIKAIHGATET</sequence>
<comment type="caution">
    <text evidence="1">The sequence shown here is derived from an EMBL/GenBank/DDBJ whole genome shotgun (WGS) entry which is preliminary data.</text>
</comment>
<name>A0A9P0ERA2_9HYPO</name>
<evidence type="ECO:0000313" key="1">
    <source>
        <dbReference type="EMBL" id="CAH0059347.1"/>
    </source>
</evidence>
<reference evidence="2" key="1">
    <citation type="submission" date="2019-06" db="EMBL/GenBank/DDBJ databases">
        <authorList>
            <person name="Broberg M."/>
        </authorList>
    </citation>
    <scope>NUCLEOTIDE SEQUENCE [LARGE SCALE GENOMIC DNA]</scope>
</reference>
<accession>A0A9P0ERA2</accession>
<evidence type="ECO:0000313" key="2">
    <source>
        <dbReference type="Proteomes" id="UP000775872"/>
    </source>
</evidence>
<dbReference type="EMBL" id="CABFOC020000097">
    <property type="protein sequence ID" value="CAH0059347.1"/>
    <property type="molecule type" value="Genomic_DNA"/>
</dbReference>
<organism evidence="1 2">
    <name type="scientific">Clonostachys solani</name>
    <dbReference type="NCBI Taxonomy" id="160281"/>
    <lineage>
        <taxon>Eukaryota</taxon>
        <taxon>Fungi</taxon>
        <taxon>Dikarya</taxon>
        <taxon>Ascomycota</taxon>
        <taxon>Pezizomycotina</taxon>
        <taxon>Sordariomycetes</taxon>
        <taxon>Hypocreomycetidae</taxon>
        <taxon>Hypocreales</taxon>
        <taxon>Bionectriaceae</taxon>
        <taxon>Clonostachys</taxon>
    </lineage>
</organism>
<protein>
    <submittedName>
        <fullName evidence="1">Uncharacterized protein</fullName>
    </submittedName>
</protein>
<keyword evidence="2" id="KW-1185">Reference proteome</keyword>